<evidence type="ECO:0000256" key="10">
    <source>
        <dbReference type="SAM" id="Phobius"/>
    </source>
</evidence>
<evidence type="ECO:0000259" key="12">
    <source>
        <dbReference type="PROSITE" id="PS50885"/>
    </source>
</evidence>
<proteinExistence type="predicted"/>
<dbReference type="Pfam" id="PF02518">
    <property type="entry name" value="HATPase_c"/>
    <property type="match status" value="1"/>
</dbReference>
<dbReference type="RefSeq" id="WP_379595411.1">
    <property type="nucleotide sequence ID" value="NZ_JBHRTN010000008.1"/>
</dbReference>
<feature type="transmembrane region" description="Helical" evidence="10">
    <location>
        <begin position="20"/>
        <end position="40"/>
    </location>
</feature>
<evidence type="ECO:0000256" key="6">
    <source>
        <dbReference type="ARBA" id="ARBA00022692"/>
    </source>
</evidence>
<evidence type="ECO:0000313" key="13">
    <source>
        <dbReference type="EMBL" id="MFC3124989.1"/>
    </source>
</evidence>
<dbReference type="SUPFAM" id="SSF47384">
    <property type="entry name" value="Homodimeric domain of signal transducing histidine kinase"/>
    <property type="match status" value="1"/>
</dbReference>
<dbReference type="InterPro" id="IPR003594">
    <property type="entry name" value="HATPase_dom"/>
</dbReference>
<dbReference type="InterPro" id="IPR005467">
    <property type="entry name" value="His_kinase_dom"/>
</dbReference>
<dbReference type="Proteomes" id="UP001595593">
    <property type="component" value="Unassembled WGS sequence"/>
</dbReference>
<evidence type="ECO:0000256" key="5">
    <source>
        <dbReference type="ARBA" id="ARBA00022679"/>
    </source>
</evidence>
<dbReference type="PROSITE" id="PS50885">
    <property type="entry name" value="HAMP"/>
    <property type="match status" value="1"/>
</dbReference>
<evidence type="ECO:0000256" key="3">
    <source>
        <dbReference type="ARBA" id="ARBA00012438"/>
    </source>
</evidence>
<dbReference type="PROSITE" id="PS50109">
    <property type="entry name" value="HIS_KIN"/>
    <property type="match status" value="1"/>
</dbReference>
<dbReference type="InterPro" id="IPR050428">
    <property type="entry name" value="TCS_sensor_his_kinase"/>
</dbReference>
<dbReference type="InterPro" id="IPR003660">
    <property type="entry name" value="HAMP_dom"/>
</dbReference>
<comment type="caution">
    <text evidence="13">The sequence shown here is derived from an EMBL/GenBank/DDBJ whole genome shotgun (WGS) entry which is preliminary data.</text>
</comment>
<dbReference type="GO" id="GO:0005524">
    <property type="term" value="F:ATP binding"/>
    <property type="evidence" value="ECO:0007669"/>
    <property type="project" value="UniProtKB-KW"/>
</dbReference>
<reference evidence="14" key="1">
    <citation type="journal article" date="2019" name="Int. J. Syst. Evol. Microbiol.">
        <title>The Global Catalogue of Microorganisms (GCM) 10K type strain sequencing project: providing services to taxonomists for standard genome sequencing and annotation.</title>
        <authorList>
            <consortium name="The Broad Institute Genomics Platform"/>
            <consortium name="The Broad Institute Genome Sequencing Center for Infectious Disease"/>
            <person name="Wu L."/>
            <person name="Ma J."/>
        </authorList>
    </citation>
    <scope>NUCLEOTIDE SEQUENCE [LARGE SCALE GENOMIC DNA]</scope>
    <source>
        <strain evidence="14">KCTC 52094</strain>
    </source>
</reference>
<keyword evidence="8 10" id="KW-1133">Transmembrane helix</keyword>
<name>A0ABV7G044_9PROT</name>
<dbReference type="PANTHER" id="PTHR45436">
    <property type="entry name" value="SENSOR HISTIDINE KINASE YKOH"/>
    <property type="match status" value="1"/>
</dbReference>
<keyword evidence="6 10" id="KW-0812">Transmembrane</keyword>
<dbReference type="SMART" id="SM00388">
    <property type="entry name" value="HisKA"/>
    <property type="match status" value="1"/>
</dbReference>
<comment type="catalytic activity">
    <reaction evidence="1">
        <text>ATP + protein L-histidine = ADP + protein N-phospho-L-histidine.</text>
        <dbReference type="EC" id="2.7.13.3"/>
    </reaction>
</comment>
<evidence type="ECO:0000256" key="2">
    <source>
        <dbReference type="ARBA" id="ARBA00004370"/>
    </source>
</evidence>
<dbReference type="InterPro" id="IPR003661">
    <property type="entry name" value="HisK_dim/P_dom"/>
</dbReference>
<evidence type="ECO:0000259" key="11">
    <source>
        <dbReference type="PROSITE" id="PS50109"/>
    </source>
</evidence>
<dbReference type="PANTHER" id="PTHR45436:SF5">
    <property type="entry name" value="SENSOR HISTIDINE KINASE TRCS"/>
    <property type="match status" value="1"/>
</dbReference>
<feature type="domain" description="Histidine kinase" evidence="11">
    <location>
        <begin position="253"/>
        <end position="450"/>
    </location>
</feature>
<keyword evidence="7" id="KW-0418">Kinase</keyword>
<evidence type="ECO:0000256" key="4">
    <source>
        <dbReference type="ARBA" id="ARBA00022553"/>
    </source>
</evidence>
<dbReference type="EC" id="2.7.13.3" evidence="3"/>
<dbReference type="Gene3D" id="3.30.565.10">
    <property type="entry name" value="Histidine kinase-like ATPase, C-terminal domain"/>
    <property type="match status" value="1"/>
</dbReference>
<organism evidence="13 14">
    <name type="scientific">Teichococcus globiformis</name>
    <dbReference type="NCBI Taxonomy" id="2307229"/>
    <lineage>
        <taxon>Bacteria</taxon>
        <taxon>Pseudomonadati</taxon>
        <taxon>Pseudomonadota</taxon>
        <taxon>Alphaproteobacteria</taxon>
        <taxon>Acetobacterales</taxon>
        <taxon>Roseomonadaceae</taxon>
        <taxon>Roseomonas</taxon>
    </lineage>
</organism>
<evidence type="ECO:0000256" key="8">
    <source>
        <dbReference type="ARBA" id="ARBA00022989"/>
    </source>
</evidence>
<keyword evidence="13" id="KW-0067">ATP-binding</keyword>
<dbReference type="Gene3D" id="1.10.287.130">
    <property type="match status" value="1"/>
</dbReference>
<feature type="transmembrane region" description="Helical" evidence="10">
    <location>
        <begin position="170"/>
        <end position="193"/>
    </location>
</feature>
<feature type="domain" description="HAMP" evidence="12">
    <location>
        <begin position="194"/>
        <end position="245"/>
    </location>
</feature>
<dbReference type="InterPro" id="IPR036890">
    <property type="entry name" value="HATPase_C_sf"/>
</dbReference>
<sequence>MAMSSRWIERGSLRLRLSVAAAGLISLALLLGGAGLVLIVDRVMEQRAVEDLDRTAKFLAAQIEPLPDGSILLQQEPADPRLTVAYGGLYWQIGGAPGVVLRSRSLWDSTLAVPQIAGEARHVIKLEGPGQSRLLGVARTVELGRRDTERRFDIVVAIDRRDMQASRVSFLSFLVPSLAALGLLLILAMAAFVHRAMLPFRALHDGLRDVREGHRATLSGEVPREVRPVVDALNRLVTQQEAAMERARMQAGDMAHGLKTPLAVLGTLARRLRGSGDAAAADGIEEQVLAMTRQVDRALARARASATGGLRRRGTRVRPVAEKLCGVLRRLPADRTLHWSLAVPEGFTFAADEGDLTEMLGNVLDNARKWAAAHVRLGAEGDALVVEDDGPGMSAAQAEHIARGRRWDESRPGTGFGLAITRDLAEAGGGAMRLERSAFGGLKVVLVPPG</sequence>
<dbReference type="SMART" id="SM00387">
    <property type="entry name" value="HATPase_c"/>
    <property type="match status" value="1"/>
</dbReference>
<dbReference type="InterPro" id="IPR036097">
    <property type="entry name" value="HisK_dim/P_sf"/>
</dbReference>
<evidence type="ECO:0000256" key="9">
    <source>
        <dbReference type="ARBA" id="ARBA00023012"/>
    </source>
</evidence>
<keyword evidence="10" id="KW-0472">Membrane</keyword>
<evidence type="ECO:0000256" key="7">
    <source>
        <dbReference type="ARBA" id="ARBA00022777"/>
    </source>
</evidence>
<keyword evidence="9" id="KW-0902">Two-component regulatory system</keyword>
<accession>A0ABV7G044</accession>
<gene>
    <name evidence="13" type="ORF">ACFOD4_07950</name>
</gene>
<keyword evidence="14" id="KW-1185">Reference proteome</keyword>
<keyword evidence="4" id="KW-0597">Phosphoprotein</keyword>
<comment type="subcellular location">
    <subcellularLocation>
        <location evidence="2">Membrane</location>
    </subcellularLocation>
</comment>
<keyword evidence="5" id="KW-0808">Transferase</keyword>
<keyword evidence="13" id="KW-0547">Nucleotide-binding</keyword>
<evidence type="ECO:0000313" key="14">
    <source>
        <dbReference type="Proteomes" id="UP001595593"/>
    </source>
</evidence>
<evidence type="ECO:0000256" key="1">
    <source>
        <dbReference type="ARBA" id="ARBA00000085"/>
    </source>
</evidence>
<dbReference type="SUPFAM" id="SSF55874">
    <property type="entry name" value="ATPase domain of HSP90 chaperone/DNA topoisomerase II/histidine kinase"/>
    <property type="match status" value="1"/>
</dbReference>
<dbReference type="EMBL" id="JBHRTN010000008">
    <property type="protein sequence ID" value="MFC3124989.1"/>
    <property type="molecule type" value="Genomic_DNA"/>
</dbReference>
<protein>
    <recommendedName>
        <fullName evidence="3">histidine kinase</fullName>
        <ecNumber evidence="3">2.7.13.3</ecNumber>
    </recommendedName>
</protein>